<dbReference type="Pfam" id="PF12770">
    <property type="entry name" value="CHAT"/>
    <property type="match status" value="1"/>
</dbReference>
<comment type="caution">
    <text evidence="3">The sequence shown here is derived from an EMBL/GenBank/DDBJ whole genome shotgun (WGS) entry which is preliminary data.</text>
</comment>
<feature type="compositionally biased region" description="Gly residues" evidence="1">
    <location>
        <begin position="389"/>
        <end position="402"/>
    </location>
</feature>
<name>A0ABW6U9U1_9ACTN</name>
<feature type="domain" description="CHAT" evidence="2">
    <location>
        <begin position="1091"/>
        <end position="1379"/>
    </location>
</feature>
<dbReference type="EMBL" id="JBIAWJ010000001">
    <property type="protein sequence ID" value="MFF4520072.1"/>
    <property type="molecule type" value="Genomic_DNA"/>
</dbReference>
<dbReference type="Gene3D" id="1.25.40.10">
    <property type="entry name" value="Tetratricopeptide repeat domain"/>
    <property type="match status" value="4"/>
</dbReference>
<dbReference type="RefSeq" id="WP_387882598.1">
    <property type="nucleotide sequence ID" value="NZ_JBIAWJ010000001.1"/>
</dbReference>
<feature type="compositionally biased region" description="Acidic residues" evidence="1">
    <location>
        <begin position="406"/>
        <end position="416"/>
    </location>
</feature>
<protein>
    <submittedName>
        <fullName evidence="3">CHAT domain-containing protein</fullName>
    </submittedName>
</protein>
<evidence type="ECO:0000313" key="4">
    <source>
        <dbReference type="Proteomes" id="UP001602058"/>
    </source>
</evidence>
<proteinExistence type="predicted"/>
<feature type="region of interest" description="Disordered" evidence="1">
    <location>
        <begin position="388"/>
        <end position="416"/>
    </location>
</feature>
<evidence type="ECO:0000259" key="2">
    <source>
        <dbReference type="Pfam" id="PF12770"/>
    </source>
</evidence>
<dbReference type="InterPro" id="IPR024983">
    <property type="entry name" value="CHAT_dom"/>
</dbReference>
<reference evidence="3 4" key="1">
    <citation type="submission" date="2024-10" db="EMBL/GenBank/DDBJ databases">
        <title>The Natural Products Discovery Center: Release of the First 8490 Sequenced Strains for Exploring Actinobacteria Biosynthetic Diversity.</title>
        <authorList>
            <person name="Kalkreuter E."/>
            <person name="Kautsar S.A."/>
            <person name="Yang D."/>
            <person name="Bader C.D."/>
            <person name="Teijaro C.N."/>
            <person name="Fluegel L."/>
            <person name="Davis C.M."/>
            <person name="Simpson J.R."/>
            <person name="Lauterbach L."/>
            <person name="Steele A.D."/>
            <person name="Gui C."/>
            <person name="Meng S."/>
            <person name="Li G."/>
            <person name="Viehrig K."/>
            <person name="Ye F."/>
            <person name="Su P."/>
            <person name="Kiefer A.F."/>
            <person name="Nichols A."/>
            <person name="Cepeda A.J."/>
            <person name="Yan W."/>
            <person name="Fan B."/>
            <person name="Jiang Y."/>
            <person name="Adhikari A."/>
            <person name="Zheng C.-J."/>
            <person name="Schuster L."/>
            <person name="Cowan T.M."/>
            <person name="Smanski M.J."/>
            <person name="Chevrette M.G."/>
            <person name="De Carvalho L.P.S."/>
            <person name="Shen B."/>
        </authorList>
    </citation>
    <scope>NUCLEOTIDE SEQUENCE [LARGE SCALE GENOMIC DNA]</scope>
    <source>
        <strain evidence="3 4">NPDC001390</strain>
    </source>
</reference>
<gene>
    <name evidence="3" type="ORF">ACFY1D_01140</name>
</gene>
<keyword evidence="4" id="KW-1185">Reference proteome</keyword>
<accession>A0ABW6U9U1</accession>
<evidence type="ECO:0000313" key="3">
    <source>
        <dbReference type="EMBL" id="MFF4520072.1"/>
    </source>
</evidence>
<dbReference type="InterPro" id="IPR011990">
    <property type="entry name" value="TPR-like_helical_dom_sf"/>
</dbReference>
<feature type="region of interest" description="Disordered" evidence="1">
    <location>
        <begin position="1154"/>
        <end position="1178"/>
    </location>
</feature>
<sequence>MGRSGDDDAIRMGAQALELYARWGAVRDPQALDGAIALLRRCRDLLPEGHPGRPMAVSNLCAALRDRYALRRDEADLDEAVDSGRRAVASAYPGDPNRWMYHGNLAGALNLLAQTRQSSADAVLDEAVGCAREAVRSAPQPVAVFHSHLGVALTARAARGGDGAAGDVRAAAEAFREAVRVTDPRDPQLAMYLTHLGVALHQRARGTTNPRERADDLGEALDHTRRAARLCSPDDPEHVLYLANLAAVISTKAEHCEETAEFDALVDLERRELAALPAEWRVRRMWLLVVMLRLRYDRTGEPRAIDEAVALCREALRAGEGVVVAPYLHELGSAYLARFRQSRDPADGDAAVDFAQRAVSAAAGPERESAEGLLAEALAVRYQLAPGGADSGGGGSDKGGGAPAADGDDDGGDGDETLAALEAVRRRLPPGSAELALCLSELGLTYMTRAIRLWHTGAADPSEALDRAAAVLREAADLRVLAGAQALPVLFNLGRVLGLLYERRGDAALLDEAVRCLEEAVAIPAEAGGPESAKALSALGMALRQRAEHLDSVPDLHRAVDLTGQAVEALPPGHPERALWRAHLCTALTSRYLRLNTVADLEEAVRVGREAVAAVPPGTPPYDRAVLLTSLGVALRRRYERAGAFADLDEAVEVLREAVGAVAPGSDGAGEAAVSLCLALADRYERTQAIEELDEAIDAGRLAVHAYPQGHARRFVALSNLALVLLDRCRRLERRGDADEALRCCQEAADTTPGGHPVRGRALLGLSMAFLTRYELTLSAADLEGAIEAGEAALRAVPDDDVRRVSFLIALATAHSFAAIQGSSHRDLEKACALFREAAGVEGVPAKVRFSAAAHWGLRAALLEDWAQAVDAYQVAVAQLPLMAWHGLELEDRISGLAVSDSIACDAAAAALSAGRPDTALHLLEQGRGVLLAQAVDSRFDLTALEEQEPRLAHRIAEIRSVLHSADSSLTDPTAPVREQRAEAHRHRELAAELDQLTRDAYRLLGLDDLLRPPSPEELREAAGDGTVVVVNTSFLRCDALVVTRGALRTVPLPGLSLEGPGGLKERTEMLLAALSSASRSPDEAGRALRDTLEWLRETVVEPVLAGLGPAKRLEPGRLWWCPTGLLALLPLHAAGELPERYVCSYTTTLRSLAQARRRQDERDDRDDRDDRDAGERTAGGVLIVDQAHVPGLQPLPFARKEALRLVTQVKERKLLAGPAADRRAVRRALPNHSCLHFAGHARHDPARPARSGLFCHGDQQPALLTVEDIARLRLDAADLAFLSACETARGTAGLPDEALHLAGALQLAGFTHVVAAQWMAEDMTARELTARFYSELRRPDAPDRLDPARSAFALHTAVRRIRQQNDDPLLWAAYVHTGP</sequence>
<dbReference type="Proteomes" id="UP001602058">
    <property type="component" value="Unassembled WGS sequence"/>
</dbReference>
<evidence type="ECO:0000256" key="1">
    <source>
        <dbReference type="SAM" id="MobiDB-lite"/>
    </source>
</evidence>
<dbReference type="SUPFAM" id="SSF48452">
    <property type="entry name" value="TPR-like"/>
    <property type="match status" value="2"/>
</dbReference>
<organism evidence="3 4">
    <name type="scientific">Streptomyces bluensis</name>
    <dbReference type="NCBI Taxonomy" id="33897"/>
    <lineage>
        <taxon>Bacteria</taxon>
        <taxon>Bacillati</taxon>
        <taxon>Actinomycetota</taxon>
        <taxon>Actinomycetes</taxon>
        <taxon>Kitasatosporales</taxon>
        <taxon>Streptomycetaceae</taxon>
        <taxon>Streptomyces</taxon>
    </lineage>
</organism>